<feature type="region of interest" description="Disordered" evidence="1">
    <location>
        <begin position="63"/>
        <end position="96"/>
    </location>
</feature>
<evidence type="ECO:0000313" key="2">
    <source>
        <dbReference type="EMBL" id="QHT97921.1"/>
    </source>
</evidence>
<accession>A0A6C0IX91</accession>
<reference evidence="2" key="1">
    <citation type="journal article" date="2020" name="Nature">
        <title>Giant virus diversity and host interactions through global metagenomics.</title>
        <authorList>
            <person name="Schulz F."/>
            <person name="Roux S."/>
            <person name="Paez-Espino D."/>
            <person name="Jungbluth S."/>
            <person name="Walsh D.A."/>
            <person name="Denef V.J."/>
            <person name="McMahon K.D."/>
            <person name="Konstantinidis K.T."/>
            <person name="Eloe-Fadrosh E.A."/>
            <person name="Kyrpides N.C."/>
            <person name="Woyke T."/>
        </authorList>
    </citation>
    <scope>NUCLEOTIDE SEQUENCE</scope>
    <source>
        <strain evidence="2">GVMAG-M-3300025572-1</strain>
    </source>
</reference>
<sequence length="266" mass="27233">MSLQGNLGAQQGSLPGVSQLSGLGRQGWQQLVASATGPGVNAAQAAVNLDPFYLSQREKRGQDFGAANGYNGQKYSASGRRRSLSRSGSQGGFGQQYGQANGLNGLNGGLNGLNGQANGLNGQANGLNGLNGQANGLNGGQGGLESGFGMYEGQRSPSQSFRGGTPAESTDVVMDSAESAGMSMLQAAMSPARITNRSGQTFNEVDIARIAQALGIQTQGLNRAAMIAAIKTQVGGLSPRSQTQFLGSQSPRSQQFLGSLATQRAF</sequence>
<feature type="region of interest" description="Disordered" evidence="1">
    <location>
        <begin position="141"/>
        <end position="171"/>
    </location>
</feature>
<protein>
    <submittedName>
        <fullName evidence="2">Uncharacterized protein</fullName>
    </submittedName>
</protein>
<organism evidence="2">
    <name type="scientific">viral metagenome</name>
    <dbReference type="NCBI Taxonomy" id="1070528"/>
    <lineage>
        <taxon>unclassified sequences</taxon>
        <taxon>metagenomes</taxon>
        <taxon>organismal metagenomes</taxon>
    </lineage>
</organism>
<evidence type="ECO:0000256" key="1">
    <source>
        <dbReference type="SAM" id="MobiDB-lite"/>
    </source>
</evidence>
<dbReference type="EMBL" id="MN740284">
    <property type="protein sequence ID" value="QHT97921.1"/>
    <property type="molecule type" value="Genomic_DNA"/>
</dbReference>
<name>A0A6C0IX91_9ZZZZ</name>
<dbReference type="AlphaFoldDB" id="A0A6C0IX91"/>
<proteinExistence type="predicted"/>